<evidence type="ECO:0000256" key="1">
    <source>
        <dbReference type="ARBA" id="ARBA00000553"/>
    </source>
</evidence>
<comment type="catalytic activity">
    <reaction evidence="7">
        <text>adenosine + H2O + H(+) = inosine + NH4(+)</text>
        <dbReference type="Rhea" id="RHEA:24408"/>
        <dbReference type="ChEBI" id="CHEBI:15377"/>
        <dbReference type="ChEBI" id="CHEBI:15378"/>
        <dbReference type="ChEBI" id="CHEBI:16335"/>
        <dbReference type="ChEBI" id="CHEBI:17596"/>
        <dbReference type="ChEBI" id="CHEBI:28938"/>
        <dbReference type="EC" id="3.5.4.4"/>
    </reaction>
    <physiologicalReaction direction="left-to-right" evidence="7">
        <dbReference type="Rhea" id="RHEA:24409"/>
    </physiologicalReaction>
</comment>
<dbReference type="AlphaFoldDB" id="A0A158BTA5"/>
<name>A0A158BTA5_9BURK</name>
<keyword evidence="12" id="KW-1185">Reference proteome</keyword>
<comment type="catalytic activity">
    <reaction evidence="8">
        <text>adenosine + phosphate = alpha-D-ribose 1-phosphate + adenine</text>
        <dbReference type="Rhea" id="RHEA:27642"/>
        <dbReference type="ChEBI" id="CHEBI:16335"/>
        <dbReference type="ChEBI" id="CHEBI:16708"/>
        <dbReference type="ChEBI" id="CHEBI:43474"/>
        <dbReference type="ChEBI" id="CHEBI:57720"/>
        <dbReference type="EC" id="2.4.2.1"/>
    </reaction>
    <physiologicalReaction direction="left-to-right" evidence="8">
        <dbReference type="Rhea" id="RHEA:27643"/>
    </physiologicalReaction>
</comment>
<keyword evidence="6" id="KW-0862">Zinc</keyword>
<dbReference type="EMBL" id="FCOX02000014">
    <property type="protein sequence ID" value="SAK73314.1"/>
    <property type="molecule type" value="Genomic_DNA"/>
</dbReference>
<dbReference type="RefSeq" id="WP_062605485.1">
    <property type="nucleotide sequence ID" value="NZ_FCOX02000014.1"/>
</dbReference>
<keyword evidence="5" id="KW-0378">Hydrolase</keyword>
<keyword evidence="3" id="KW-0808">Transferase</keyword>
<evidence type="ECO:0000313" key="11">
    <source>
        <dbReference type="EMBL" id="SAK73314.1"/>
    </source>
</evidence>
<evidence type="ECO:0000256" key="2">
    <source>
        <dbReference type="ARBA" id="ARBA00007353"/>
    </source>
</evidence>
<keyword evidence="4" id="KW-0479">Metal-binding</keyword>
<dbReference type="GO" id="GO:0005507">
    <property type="term" value="F:copper ion binding"/>
    <property type="evidence" value="ECO:0007669"/>
    <property type="project" value="TreeGrafter"/>
</dbReference>
<dbReference type="PANTHER" id="PTHR30616">
    <property type="entry name" value="UNCHARACTERIZED PROTEIN YFIH"/>
    <property type="match status" value="1"/>
</dbReference>
<accession>A0A158BTA5</accession>
<evidence type="ECO:0000256" key="8">
    <source>
        <dbReference type="ARBA" id="ARBA00048968"/>
    </source>
</evidence>
<dbReference type="GO" id="GO:0016787">
    <property type="term" value="F:hydrolase activity"/>
    <property type="evidence" value="ECO:0007669"/>
    <property type="project" value="UniProtKB-KW"/>
</dbReference>
<evidence type="ECO:0000256" key="6">
    <source>
        <dbReference type="ARBA" id="ARBA00022833"/>
    </source>
</evidence>
<dbReference type="CDD" id="cd16833">
    <property type="entry name" value="YfiH"/>
    <property type="match status" value="1"/>
</dbReference>
<dbReference type="InterPro" id="IPR011324">
    <property type="entry name" value="Cytotoxic_necrot_fac-like_cat"/>
</dbReference>
<reference evidence="11" key="1">
    <citation type="submission" date="2016-01" db="EMBL/GenBank/DDBJ databases">
        <authorList>
            <person name="Peeters C."/>
        </authorList>
    </citation>
    <scope>NUCLEOTIDE SEQUENCE</scope>
    <source>
        <strain evidence="11">LMG 29321</strain>
    </source>
</reference>
<dbReference type="GO" id="GO:0017061">
    <property type="term" value="F:S-methyl-5-thioadenosine phosphorylase activity"/>
    <property type="evidence" value="ECO:0007669"/>
    <property type="project" value="UniProtKB-EC"/>
</dbReference>
<comment type="similarity">
    <text evidence="2 10">Belongs to the purine nucleoside phosphorylase YfiH/LACC1 family.</text>
</comment>
<evidence type="ECO:0000256" key="4">
    <source>
        <dbReference type="ARBA" id="ARBA00022723"/>
    </source>
</evidence>
<dbReference type="NCBIfam" id="TIGR00726">
    <property type="entry name" value="peptidoglycan editing factor PgeF"/>
    <property type="match status" value="1"/>
</dbReference>
<organism evidence="11 12">
    <name type="scientific">Caballeronia calidae</name>
    <dbReference type="NCBI Taxonomy" id="1777139"/>
    <lineage>
        <taxon>Bacteria</taxon>
        <taxon>Pseudomonadati</taxon>
        <taxon>Pseudomonadota</taxon>
        <taxon>Betaproteobacteria</taxon>
        <taxon>Burkholderiales</taxon>
        <taxon>Burkholderiaceae</taxon>
        <taxon>Caballeronia</taxon>
    </lineage>
</organism>
<comment type="catalytic activity">
    <reaction evidence="1">
        <text>inosine + phosphate = alpha-D-ribose 1-phosphate + hypoxanthine</text>
        <dbReference type="Rhea" id="RHEA:27646"/>
        <dbReference type="ChEBI" id="CHEBI:17368"/>
        <dbReference type="ChEBI" id="CHEBI:17596"/>
        <dbReference type="ChEBI" id="CHEBI:43474"/>
        <dbReference type="ChEBI" id="CHEBI:57720"/>
        <dbReference type="EC" id="2.4.2.1"/>
    </reaction>
    <physiologicalReaction direction="left-to-right" evidence="1">
        <dbReference type="Rhea" id="RHEA:27647"/>
    </physiologicalReaction>
</comment>
<evidence type="ECO:0000313" key="12">
    <source>
        <dbReference type="Proteomes" id="UP000071859"/>
    </source>
</evidence>
<dbReference type="Proteomes" id="UP000071859">
    <property type="component" value="Unassembled WGS sequence"/>
</dbReference>
<dbReference type="InterPro" id="IPR003730">
    <property type="entry name" value="Cu_polyphenol_OxRdtase"/>
</dbReference>
<evidence type="ECO:0000256" key="3">
    <source>
        <dbReference type="ARBA" id="ARBA00022679"/>
    </source>
</evidence>
<comment type="caution">
    <text evidence="11">The sequence shown here is derived from an EMBL/GenBank/DDBJ whole genome shotgun (WGS) entry which is preliminary data.</text>
</comment>
<sequence>MTSDAPELQSKDCVWPQWKVSPRVRAFVTTRAGGVSDAPYDGGAPGAGGLNLGFSSGDAPEAVKENRRRALALTGSRNAAWLEQIHGAQIEHAHAVIERLAHGERTRADASVTDRAGVVCVVMTADCLPVLFCDDDGRAVGAAHAGWRGLAGGIVEKTGERVATLAGVPASKLNAFLGPAIGPDAFEVGEDVLDAFVAAAPADRRDATKAAFRYMGGAPAKYFADIYALARLRLADLGVDAARIHGGTHCTVMERARFYSYRRDRVTGRMAAMIWLAD</sequence>
<comment type="catalytic activity">
    <reaction evidence="9">
        <text>S-methyl-5'-thioadenosine + phosphate = 5-(methylsulfanyl)-alpha-D-ribose 1-phosphate + adenine</text>
        <dbReference type="Rhea" id="RHEA:11852"/>
        <dbReference type="ChEBI" id="CHEBI:16708"/>
        <dbReference type="ChEBI" id="CHEBI:17509"/>
        <dbReference type="ChEBI" id="CHEBI:43474"/>
        <dbReference type="ChEBI" id="CHEBI:58533"/>
        <dbReference type="EC" id="2.4.2.28"/>
    </reaction>
    <physiologicalReaction direction="left-to-right" evidence="9">
        <dbReference type="Rhea" id="RHEA:11853"/>
    </physiologicalReaction>
</comment>
<dbReference type="Gene3D" id="3.60.140.10">
    <property type="entry name" value="CNF1/YfiH-like putative cysteine hydrolases"/>
    <property type="match status" value="1"/>
</dbReference>
<protein>
    <recommendedName>
        <fullName evidence="10">Purine nucleoside phosphorylase</fullName>
    </recommendedName>
</protein>
<dbReference type="Pfam" id="PF02578">
    <property type="entry name" value="Cu-oxidase_4"/>
    <property type="match status" value="1"/>
</dbReference>
<dbReference type="OrthoDB" id="4279at2"/>
<gene>
    <name evidence="11" type="ORF">AWB78_03061</name>
</gene>
<dbReference type="SUPFAM" id="SSF64438">
    <property type="entry name" value="CNF1/YfiH-like putative cysteine hydrolases"/>
    <property type="match status" value="1"/>
</dbReference>
<proteinExistence type="inferred from homology"/>
<dbReference type="InterPro" id="IPR038371">
    <property type="entry name" value="Cu_polyphenol_OxRdtase_sf"/>
</dbReference>
<evidence type="ECO:0000256" key="10">
    <source>
        <dbReference type="RuleBase" id="RU361274"/>
    </source>
</evidence>
<evidence type="ECO:0000256" key="7">
    <source>
        <dbReference type="ARBA" id="ARBA00047989"/>
    </source>
</evidence>
<dbReference type="PANTHER" id="PTHR30616:SF2">
    <property type="entry name" value="PURINE NUCLEOSIDE PHOSPHORYLASE LACC1"/>
    <property type="match status" value="1"/>
</dbReference>
<evidence type="ECO:0000256" key="5">
    <source>
        <dbReference type="ARBA" id="ARBA00022801"/>
    </source>
</evidence>
<evidence type="ECO:0000256" key="9">
    <source>
        <dbReference type="ARBA" id="ARBA00049893"/>
    </source>
</evidence>